<comment type="caution">
    <text evidence="2">The sequence shown here is derived from an EMBL/GenBank/DDBJ whole genome shotgun (WGS) entry which is preliminary data.</text>
</comment>
<reference evidence="2 3" key="1">
    <citation type="submission" date="2024-01" db="EMBL/GenBank/DDBJ databases">
        <title>A draft genome for the cacao thread blight pathogen Marasmiellus scandens.</title>
        <authorList>
            <person name="Baruah I.K."/>
            <person name="Leung J."/>
            <person name="Bukari Y."/>
            <person name="Amoako-Attah I."/>
            <person name="Meinhardt L.W."/>
            <person name="Bailey B.A."/>
            <person name="Cohen S.P."/>
        </authorList>
    </citation>
    <scope>NUCLEOTIDE SEQUENCE [LARGE SCALE GENOMIC DNA]</scope>
    <source>
        <strain evidence="2 3">GH-19</strain>
    </source>
</reference>
<keyword evidence="3" id="KW-1185">Reference proteome</keyword>
<proteinExistence type="predicted"/>
<dbReference type="EMBL" id="JBANRG010000053">
    <property type="protein sequence ID" value="KAK7443828.1"/>
    <property type="molecule type" value="Genomic_DNA"/>
</dbReference>
<feature type="region of interest" description="Disordered" evidence="1">
    <location>
        <begin position="66"/>
        <end position="103"/>
    </location>
</feature>
<feature type="compositionally biased region" description="Polar residues" evidence="1">
    <location>
        <begin position="66"/>
        <end position="81"/>
    </location>
</feature>
<evidence type="ECO:0000313" key="3">
    <source>
        <dbReference type="Proteomes" id="UP001498398"/>
    </source>
</evidence>
<sequence length="293" mass="31828">MHALRLQSLIYTNSHTPDDVLDYSDIQSINQQDGISAIGAAMLDNGRTDISGLPYVTARSDFSTSSSAAPAVQTNRASVQQRARAPSSLPPPQPPLSISSPPAPVVIEPEVPVYQNGGRKGMGIIFAPFVFDATSQIIVLTHSYSIMVCEGTLVLISMNLTSAYIYVQFWPELVLLEGDFSAQLAYYTLRNPSDPSPSSLPHVETILMLKDIVLCGLLPFSLVGITGLLKGLITSNDLKQIGNEIALEAKDYYEVRYAAYSRLIHGFVHVAGQCQGALFAAKQTNRPRVAKRF</sequence>
<evidence type="ECO:0000313" key="2">
    <source>
        <dbReference type="EMBL" id="KAK7443828.1"/>
    </source>
</evidence>
<dbReference type="Proteomes" id="UP001498398">
    <property type="component" value="Unassembled WGS sequence"/>
</dbReference>
<protein>
    <submittedName>
        <fullName evidence="2">Uncharacterized protein</fullName>
    </submittedName>
</protein>
<evidence type="ECO:0000256" key="1">
    <source>
        <dbReference type="SAM" id="MobiDB-lite"/>
    </source>
</evidence>
<accession>A0ABR1J206</accession>
<organism evidence="2 3">
    <name type="scientific">Marasmiellus scandens</name>
    <dbReference type="NCBI Taxonomy" id="2682957"/>
    <lineage>
        <taxon>Eukaryota</taxon>
        <taxon>Fungi</taxon>
        <taxon>Dikarya</taxon>
        <taxon>Basidiomycota</taxon>
        <taxon>Agaricomycotina</taxon>
        <taxon>Agaricomycetes</taxon>
        <taxon>Agaricomycetidae</taxon>
        <taxon>Agaricales</taxon>
        <taxon>Marasmiineae</taxon>
        <taxon>Omphalotaceae</taxon>
        <taxon>Marasmiellus</taxon>
    </lineage>
</organism>
<name>A0ABR1J206_9AGAR</name>
<gene>
    <name evidence="2" type="ORF">VKT23_015609</name>
</gene>